<dbReference type="EMBL" id="CP047423">
    <property type="protein sequence ID" value="QPD05122.1"/>
    <property type="molecule type" value="Genomic_DNA"/>
</dbReference>
<feature type="transmembrane region" description="Helical" evidence="5">
    <location>
        <begin position="197"/>
        <end position="216"/>
    </location>
</feature>
<dbReference type="Proteomes" id="UP000593737">
    <property type="component" value="Chromosome"/>
</dbReference>
<evidence type="ECO:0000256" key="4">
    <source>
        <dbReference type="ARBA" id="ARBA00023136"/>
    </source>
</evidence>
<sequence>MSLSPYGRGYLNIHPLDGLCDNRSMILKRWLVGDPLKTAQARHERLSKTVALAIFSSNAISSVAYATEEILLVLVLAGAAAVAWSIPISLAILFLVLVLTISYRQIIYEYPEGGGAYVVARSNLGDRPALVAAAALMIDYVLTVAVSVAAGIAALTSAIPSLFTHREALGLVAILFIVVMNLRGVRESGKFFAVPTYFAIGGLALLVIVGTIRSLLGSGEIPPSASPAEIEPLTLFLVLRAFAAGCAAVTGMEVISNGVKAFRPPESKNAATTMIWMSVILASLFIGISWMAYHYGILAKSDETVVSQLARVTFGTGAIYYAVQIGTMALLVLAANSAFAGFPHLASILARDGFMPHQMATFGDRLVFSNGIVILGFFACLLLILFQGDTHALIPLYAIGVFVSFTLSQAGMVKRWLTKKGPHWQTKLIVNGAGAVTTGIATIIIASTKFMQGAWIVFLLITILLLMFQGIRAHYKAVAEQIALDRRGERPPLPRRNIVIIPISGLNRAVVRALDYARSRPGEIRAVFVDVDPEESAKVKIQWAQWGGGVNLIALSSPYRSVLGSLLDYVEEILEKDQNTWVTVVIPEILPAKWWQGILHNQRALLLKAALLFKDRVILTDVPYHLTR</sequence>
<feature type="transmembrane region" description="Helical" evidence="5">
    <location>
        <begin position="236"/>
        <end position="255"/>
    </location>
</feature>
<organism evidence="6 7">
    <name type="scientific">Candidatus Nitrospira kreftii</name>
    <dbReference type="NCBI Taxonomy" id="2652173"/>
    <lineage>
        <taxon>Bacteria</taxon>
        <taxon>Pseudomonadati</taxon>
        <taxon>Nitrospirota</taxon>
        <taxon>Nitrospiria</taxon>
        <taxon>Nitrospirales</taxon>
        <taxon>Nitrospiraceae</taxon>
        <taxon>Nitrospira</taxon>
    </lineage>
</organism>
<feature type="transmembrane region" description="Helical" evidence="5">
    <location>
        <begin position="130"/>
        <end position="156"/>
    </location>
</feature>
<feature type="transmembrane region" description="Helical" evidence="5">
    <location>
        <begin position="71"/>
        <end position="99"/>
    </location>
</feature>
<dbReference type="PANTHER" id="PTHR47704">
    <property type="entry name" value="POTASSIUM TRANSPORTER KIMA"/>
    <property type="match status" value="1"/>
</dbReference>
<comment type="subcellular location">
    <subcellularLocation>
        <location evidence="1">Membrane</location>
        <topology evidence="1">Multi-pass membrane protein</topology>
    </subcellularLocation>
</comment>
<dbReference type="InterPro" id="IPR002293">
    <property type="entry name" value="AA/rel_permease1"/>
</dbReference>
<feature type="transmembrane region" description="Helical" evidence="5">
    <location>
        <begin position="392"/>
        <end position="408"/>
    </location>
</feature>
<feature type="transmembrane region" description="Helical" evidence="5">
    <location>
        <begin position="168"/>
        <end position="185"/>
    </location>
</feature>
<evidence type="ECO:0000256" key="3">
    <source>
        <dbReference type="ARBA" id="ARBA00022989"/>
    </source>
</evidence>
<proteinExistence type="predicted"/>
<evidence type="ECO:0000256" key="2">
    <source>
        <dbReference type="ARBA" id="ARBA00022692"/>
    </source>
</evidence>
<feature type="transmembrane region" description="Helical" evidence="5">
    <location>
        <begin position="318"/>
        <end position="345"/>
    </location>
</feature>
<dbReference type="KEGG" id="nkf:Nkreftii_002896"/>
<evidence type="ECO:0000256" key="1">
    <source>
        <dbReference type="ARBA" id="ARBA00004141"/>
    </source>
</evidence>
<accession>A0A7S8FG20</accession>
<reference evidence="6 7" key="1">
    <citation type="journal article" date="2020" name="ISME J.">
        <title>Enrichment and physiological characterization of a novel comammox Nitrospira indicates ammonium inhibition of complete nitrification.</title>
        <authorList>
            <person name="Sakoula D."/>
            <person name="Koch H."/>
            <person name="Frank J."/>
            <person name="Jetten M.S.M."/>
            <person name="van Kessel M.A.H.J."/>
            <person name="Lucker S."/>
        </authorList>
    </citation>
    <scope>NUCLEOTIDE SEQUENCE [LARGE SCALE GENOMIC DNA]</scope>
    <source>
        <strain evidence="6">Comreactor17</strain>
    </source>
</reference>
<gene>
    <name evidence="6" type="ORF">Nkreftii_002896</name>
</gene>
<keyword evidence="2 5" id="KW-0812">Transmembrane</keyword>
<protein>
    <submittedName>
        <fullName evidence="6">Putative amino acid permease YdaO</fullName>
    </submittedName>
</protein>
<dbReference type="AlphaFoldDB" id="A0A7S8FG20"/>
<keyword evidence="4 5" id="KW-0472">Membrane</keyword>
<dbReference type="GO" id="GO:0016020">
    <property type="term" value="C:membrane"/>
    <property type="evidence" value="ECO:0007669"/>
    <property type="project" value="UniProtKB-SubCell"/>
</dbReference>
<dbReference type="InterPro" id="IPR053153">
    <property type="entry name" value="APC_K+_Transporter"/>
</dbReference>
<dbReference type="Gene3D" id="1.20.1740.10">
    <property type="entry name" value="Amino acid/polyamine transporter I"/>
    <property type="match status" value="1"/>
</dbReference>
<feature type="transmembrane region" description="Helical" evidence="5">
    <location>
        <begin position="46"/>
        <end position="65"/>
    </location>
</feature>
<feature type="transmembrane region" description="Helical" evidence="5">
    <location>
        <begin position="275"/>
        <end position="298"/>
    </location>
</feature>
<feature type="transmembrane region" description="Helical" evidence="5">
    <location>
        <begin position="428"/>
        <end position="447"/>
    </location>
</feature>
<dbReference type="GO" id="GO:0022857">
    <property type="term" value="F:transmembrane transporter activity"/>
    <property type="evidence" value="ECO:0007669"/>
    <property type="project" value="InterPro"/>
</dbReference>
<evidence type="ECO:0000256" key="5">
    <source>
        <dbReference type="SAM" id="Phobius"/>
    </source>
</evidence>
<keyword evidence="3 5" id="KW-1133">Transmembrane helix</keyword>
<dbReference type="PANTHER" id="PTHR47704:SF1">
    <property type="entry name" value="POTASSIUM TRANSPORTER KIMA"/>
    <property type="match status" value="1"/>
</dbReference>
<evidence type="ECO:0000313" key="7">
    <source>
        <dbReference type="Proteomes" id="UP000593737"/>
    </source>
</evidence>
<evidence type="ECO:0000313" key="6">
    <source>
        <dbReference type="EMBL" id="QPD05122.1"/>
    </source>
</evidence>
<name>A0A7S8FG20_9BACT</name>
<feature type="transmembrane region" description="Helical" evidence="5">
    <location>
        <begin position="453"/>
        <end position="471"/>
    </location>
</feature>
<dbReference type="Pfam" id="PF13520">
    <property type="entry name" value="AA_permease_2"/>
    <property type="match status" value="1"/>
</dbReference>
<feature type="transmembrane region" description="Helical" evidence="5">
    <location>
        <begin position="366"/>
        <end position="386"/>
    </location>
</feature>